<dbReference type="InterPro" id="IPR016032">
    <property type="entry name" value="Sig_transdc_resp-reg_C-effctor"/>
</dbReference>
<evidence type="ECO:0000313" key="2">
    <source>
        <dbReference type="EMBL" id="GGA63405.1"/>
    </source>
</evidence>
<reference evidence="2" key="1">
    <citation type="journal article" date="2014" name="Int. J. Syst. Evol. Microbiol.">
        <title>Complete genome sequence of Corynebacterium casei LMG S-19264T (=DSM 44701T), isolated from a smear-ripened cheese.</title>
        <authorList>
            <consortium name="US DOE Joint Genome Institute (JGI-PGF)"/>
            <person name="Walter F."/>
            <person name="Albersmeier A."/>
            <person name="Kalinowski J."/>
            <person name="Ruckert C."/>
        </authorList>
    </citation>
    <scope>NUCLEOTIDE SEQUENCE</scope>
    <source>
        <strain evidence="2">CGMCC 1.15320</strain>
    </source>
</reference>
<dbReference type="AlphaFoldDB" id="A0A916W3H8"/>
<dbReference type="EMBL" id="BMIF01000004">
    <property type="protein sequence ID" value="GGA63405.1"/>
    <property type="molecule type" value="Genomic_DNA"/>
</dbReference>
<accession>A0A916W3H8</accession>
<dbReference type="RefSeq" id="WP_188720580.1">
    <property type="nucleotide sequence ID" value="NZ_BMIF01000004.1"/>
</dbReference>
<dbReference type="Pfam" id="PF00196">
    <property type="entry name" value="GerE"/>
    <property type="match status" value="1"/>
</dbReference>
<dbReference type="SMART" id="SM00421">
    <property type="entry name" value="HTH_LUXR"/>
    <property type="match status" value="1"/>
</dbReference>
<dbReference type="SUPFAM" id="SSF46894">
    <property type="entry name" value="C-terminal effector domain of the bipartite response regulators"/>
    <property type="match status" value="1"/>
</dbReference>
<evidence type="ECO:0000259" key="1">
    <source>
        <dbReference type="PROSITE" id="PS50043"/>
    </source>
</evidence>
<feature type="domain" description="HTH luxR-type" evidence="1">
    <location>
        <begin position="277"/>
        <end position="342"/>
    </location>
</feature>
<name>A0A916W3H8_9HYPH</name>
<dbReference type="Proteomes" id="UP000636264">
    <property type="component" value="Unassembled WGS sequence"/>
</dbReference>
<dbReference type="GO" id="GO:0003677">
    <property type="term" value="F:DNA binding"/>
    <property type="evidence" value="ECO:0007669"/>
    <property type="project" value="InterPro"/>
</dbReference>
<dbReference type="InterPro" id="IPR000792">
    <property type="entry name" value="Tscrpt_reg_LuxR_C"/>
</dbReference>
<proteinExistence type="predicted"/>
<evidence type="ECO:0000313" key="3">
    <source>
        <dbReference type="Proteomes" id="UP000636264"/>
    </source>
</evidence>
<gene>
    <name evidence="2" type="ORF">GCM10011385_16530</name>
</gene>
<comment type="caution">
    <text evidence="2">The sequence shown here is derived from an EMBL/GenBank/DDBJ whole genome shotgun (WGS) entry which is preliminary data.</text>
</comment>
<dbReference type="InterPro" id="IPR036388">
    <property type="entry name" value="WH-like_DNA-bd_sf"/>
</dbReference>
<reference evidence="2" key="2">
    <citation type="submission" date="2020-09" db="EMBL/GenBank/DDBJ databases">
        <authorList>
            <person name="Sun Q."/>
            <person name="Zhou Y."/>
        </authorList>
    </citation>
    <scope>NUCLEOTIDE SEQUENCE</scope>
    <source>
        <strain evidence="2">CGMCC 1.15320</strain>
    </source>
</reference>
<dbReference type="PRINTS" id="PR00038">
    <property type="entry name" value="HTHLUXR"/>
</dbReference>
<protein>
    <recommendedName>
        <fullName evidence="1">HTH luxR-type domain-containing protein</fullName>
    </recommendedName>
</protein>
<dbReference type="Gene3D" id="1.10.10.10">
    <property type="entry name" value="Winged helix-like DNA-binding domain superfamily/Winged helix DNA-binding domain"/>
    <property type="match status" value="1"/>
</dbReference>
<keyword evidence="3" id="KW-1185">Reference proteome</keyword>
<organism evidence="2 3">
    <name type="scientific">Nitratireductor aestuarii</name>
    <dbReference type="NCBI Taxonomy" id="1735103"/>
    <lineage>
        <taxon>Bacteria</taxon>
        <taxon>Pseudomonadati</taxon>
        <taxon>Pseudomonadota</taxon>
        <taxon>Alphaproteobacteria</taxon>
        <taxon>Hyphomicrobiales</taxon>
        <taxon>Phyllobacteriaceae</taxon>
        <taxon>Nitratireductor</taxon>
    </lineage>
</organism>
<dbReference type="GO" id="GO:0006355">
    <property type="term" value="P:regulation of DNA-templated transcription"/>
    <property type="evidence" value="ECO:0007669"/>
    <property type="project" value="InterPro"/>
</dbReference>
<dbReference type="PROSITE" id="PS50043">
    <property type="entry name" value="HTH_LUXR_2"/>
    <property type="match status" value="1"/>
</dbReference>
<sequence length="352" mass="38136">MTFHSRSVVEFGLFFSQVSESLLSGKPLSQSAALIRRQFSASAVSIQVEDRLSQGCPVVVIVESDDDTQDASLCSELCMERLAALQEECQQLSAVAVNETQGTRYTLKIYRDRADSAFDAEQASLCEILVTQLRRGLELSAQLGTSEVERVLYSSVMDRLSVGVILVDANRNVVKTSSMAAAHLASRDGLQNQLGRLRAIYANEDRELQDALRDAIAAANSGENITRGVSISRNSGQRNLGLVIQPIRRQQGSIGSTAVVAIYIRDPEANAEVENDLVRQLFDLTPAEASLARRLASGLSLEDAAASLAISRNTARAHLRSIFSKSGITRQTELVRLVLNSAAMLGSPRQVA</sequence>